<feature type="binding site" evidence="9">
    <location>
        <position position="461"/>
    </location>
    <ligand>
        <name>Mg(2+)</name>
        <dbReference type="ChEBI" id="CHEBI:18420"/>
        <label>1</label>
    </ligand>
</feature>
<feature type="transmembrane region" description="Helical" evidence="10">
    <location>
        <begin position="30"/>
        <end position="48"/>
    </location>
</feature>
<feature type="transmembrane region" description="Helical" evidence="10">
    <location>
        <begin position="290"/>
        <end position="315"/>
    </location>
</feature>
<dbReference type="FunFam" id="1.20.1250.20:FF:000076">
    <property type="entry name" value="Nucleoside transporter YegT"/>
    <property type="match status" value="1"/>
</dbReference>
<keyword evidence="3" id="KW-1003">Cell membrane</keyword>
<keyword evidence="9" id="KW-0479">Metal-binding</keyword>
<feature type="transmembrane region" description="Helical" evidence="10">
    <location>
        <begin position="366"/>
        <end position="390"/>
    </location>
</feature>
<keyword evidence="6" id="KW-0418">Kinase</keyword>
<dbReference type="GO" id="GO:0015212">
    <property type="term" value="F:cytidine transmembrane transporter activity"/>
    <property type="evidence" value="ECO:0007669"/>
    <property type="project" value="TreeGrafter"/>
</dbReference>
<feature type="transmembrane region" description="Helical" evidence="10">
    <location>
        <begin position="234"/>
        <end position="252"/>
    </location>
</feature>
<accession>A0A077ZKA2</accession>
<evidence type="ECO:0000256" key="2">
    <source>
        <dbReference type="ARBA" id="ARBA00022448"/>
    </source>
</evidence>
<dbReference type="GO" id="GO:0005886">
    <property type="term" value="C:plasma membrane"/>
    <property type="evidence" value="ECO:0007669"/>
    <property type="project" value="UniProtKB-SubCell"/>
</dbReference>
<evidence type="ECO:0000256" key="10">
    <source>
        <dbReference type="SAM" id="Phobius"/>
    </source>
</evidence>
<dbReference type="Gene3D" id="1.10.4080.10">
    <property type="entry name" value="ADP-ribosylation/Crystallin J1"/>
    <property type="match status" value="1"/>
</dbReference>
<feature type="binding site" evidence="9">
    <location>
        <position position="682"/>
    </location>
    <ligand>
        <name>Mg(2+)</name>
        <dbReference type="ChEBI" id="CHEBI:18420"/>
        <label>1</label>
    </ligand>
</feature>
<feature type="transmembrane region" description="Helical" evidence="10">
    <location>
        <begin position="201"/>
        <end position="222"/>
    </location>
</feature>
<dbReference type="InterPro" id="IPR002173">
    <property type="entry name" value="Carboh/pur_kinase_PfkB_CS"/>
</dbReference>
<keyword evidence="9" id="KW-0460">Magnesium</keyword>
<keyword evidence="5 10" id="KW-0812">Transmembrane</keyword>
<feature type="domain" description="Carbohydrate kinase PfkB" evidence="11">
    <location>
        <begin position="735"/>
        <end position="1025"/>
    </location>
</feature>
<feature type="binding site" evidence="9">
    <location>
        <position position="680"/>
    </location>
    <ligand>
        <name>Mg(2+)</name>
        <dbReference type="ChEBI" id="CHEBI:18420"/>
        <label>1</label>
    </ligand>
</feature>
<dbReference type="PROSITE" id="PS00583">
    <property type="entry name" value="PFKB_KINASES_1"/>
    <property type="match status" value="1"/>
</dbReference>
<keyword evidence="8 10" id="KW-0472">Membrane</keyword>
<protein>
    <submittedName>
        <fullName evidence="12">Nuc H symport and PfkB and ADP ribosyl GH domain containing protein</fullName>
    </submittedName>
</protein>
<feature type="transmembrane region" description="Helical" evidence="10">
    <location>
        <begin position="264"/>
        <end position="284"/>
    </location>
</feature>
<proteinExistence type="predicted"/>
<keyword evidence="13" id="KW-1185">Reference proteome</keyword>
<feature type="transmembrane region" description="Helical" evidence="10">
    <location>
        <begin position="5"/>
        <end position="24"/>
    </location>
</feature>
<sequence length="1037" mass="112468">MFVEWFIWGAWFVPLWLWLSKSGFSAGEIGWSYACTAIAAILSPILVGSITDRFFSAQKVLAVLMFAGALLMYFAAQQTTFAGFFPLLLAYSLTYMPTIALTNSIAFANVPDVERDFPRIRVMGTIGWIASGLACGFLPQILGYADISPTNIPLLITAGSSALLGVFAFFLPDTPPKSTGKMDIKVMLGLDALILLRDKNFLVFFFCSFLFAMPLAFYYIFANGYLTEVGMKNATGWMTLGQFSEIFFMLALPFFTKRFGIKKVLLLGLVTAAIRYGFFIYGSADEYFTYALLFLGILLHGVSYDFYYVTAYIYVDKKAPVHMRTAAQGLITLCCQGFGSLLGYRLGGVMMEKMFAYQEPVNGLTFNWSGMWTFGAVMIAIIAVLFMIFFRESDNEITAIKVDDRDIALTQGEALGDAMGMPSELWPRSRVKAHFGWIDRFLPGPKENNAACYFNRAEFTDDTSMALCLADALLEREGKIDPDLIGRNILDWALRFDAFNKNVLGPTSKIALNAIRDGKPVAELENNGVTNGAAMRVSPLGCLLPAHDVDSFIDDVALASSPTHKSDLAVAGAVVIAWAISRAIDGESWSAIVDSLPSIARHAQQKRITTFSASLAARLEIALKIVRNADGTESASEQLYQVVGAGTSTIESVPCAIALVELAQTDPNRCAVLCANLGGDTDTIGAMATAICGALHGVNAIDPALKAELDAVNQLDFNRYATALAKYRQQREAPVMVVGAAVIDVIADAYALPWRGCDIELKQQSVNVGGCALNIAVALKRLGIEAGNALPLGQGVWAEIIRNRMAKEGLISLIDNAEGDNGWCLALVEPDGERTFMSFSGVENQWNRQWLARLTVAPGSLLYFSGYQLASPCGELLVEWLEELQDVTPFIDFGPRIGDIPDALLARIMACRPLVSLNRQEAEIAAERFALSAEITTLGKQWQEKFAAPLIVRLDKEGAWYFSNDASGCIPAFPTQVVDTIGAGDSHAGGVLAGLASGLPLADAVLLGNAVASWVVGHRGGDCAPTREELLLAHKNV</sequence>
<name>A0A077ZKA2_TRITR</name>
<feature type="binding site" evidence="9">
    <location>
        <position position="683"/>
    </location>
    <ligand>
        <name>Mg(2+)</name>
        <dbReference type="ChEBI" id="CHEBI:18420"/>
        <label>1</label>
    </ligand>
</feature>
<dbReference type="Pfam" id="PF00294">
    <property type="entry name" value="PfkB"/>
    <property type="match status" value="1"/>
</dbReference>
<dbReference type="SUPFAM" id="SSF101478">
    <property type="entry name" value="ADP-ribosylglycohydrolase"/>
    <property type="match status" value="1"/>
</dbReference>
<feature type="transmembrane region" description="Helical" evidence="10">
    <location>
        <begin position="154"/>
        <end position="172"/>
    </location>
</feature>
<dbReference type="Pfam" id="PF03825">
    <property type="entry name" value="Nuc_H_symport"/>
    <property type="match status" value="1"/>
</dbReference>
<evidence type="ECO:0000256" key="3">
    <source>
        <dbReference type="ARBA" id="ARBA00022475"/>
    </source>
</evidence>
<dbReference type="GO" id="GO:0016301">
    <property type="term" value="F:kinase activity"/>
    <property type="evidence" value="ECO:0007669"/>
    <property type="project" value="UniProtKB-KW"/>
</dbReference>
<dbReference type="PANTHER" id="PTHR23522">
    <property type="entry name" value="BLL5896 PROTEIN"/>
    <property type="match status" value="1"/>
</dbReference>
<evidence type="ECO:0000256" key="8">
    <source>
        <dbReference type="ARBA" id="ARBA00023136"/>
    </source>
</evidence>
<evidence type="ECO:0000313" key="13">
    <source>
        <dbReference type="Proteomes" id="UP000030665"/>
    </source>
</evidence>
<dbReference type="InterPro" id="IPR029056">
    <property type="entry name" value="Ribokinase-like"/>
</dbReference>
<dbReference type="SUPFAM" id="SSF53613">
    <property type="entry name" value="Ribokinase-like"/>
    <property type="match status" value="1"/>
</dbReference>
<dbReference type="CDD" id="cd06177">
    <property type="entry name" value="MFS_NHS"/>
    <property type="match status" value="1"/>
</dbReference>
<evidence type="ECO:0000256" key="1">
    <source>
        <dbReference type="ARBA" id="ARBA00004651"/>
    </source>
</evidence>
<keyword evidence="7 10" id="KW-1133">Transmembrane helix</keyword>
<feature type="transmembrane region" description="Helical" evidence="10">
    <location>
        <begin position="88"/>
        <end position="110"/>
    </location>
</feature>
<dbReference type="InterPro" id="IPR036259">
    <property type="entry name" value="MFS_trans_sf"/>
</dbReference>
<dbReference type="OrthoDB" id="10065057at2759"/>
<dbReference type="InterPro" id="IPR011611">
    <property type="entry name" value="PfkB_dom"/>
</dbReference>
<feature type="transmembrane region" description="Helical" evidence="10">
    <location>
        <begin position="60"/>
        <end position="76"/>
    </location>
</feature>
<reference evidence="12" key="2">
    <citation type="submission" date="2014-03" db="EMBL/GenBank/DDBJ databases">
        <title>The whipworm genome and dual-species transcriptomics of an intimate host-pathogen interaction.</title>
        <authorList>
            <person name="Foth B.J."/>
            <person name="Tsai I.J."/>
            <person name="Reid A.J."/>
            <person name="Bancroft A.J."/>
            <person name="Nichol S."/>
            <person name="Tracey A."/>
            <person name="Holroyd N."/>
            <person name="Cotton J.A."/>
            <person name="Stanley E.J."/>
            <person name="Zarowiecki M."/>
            <person name="Liu J.Z."/>
            <person name="Huckvale T."/>
            <person name="Cooper P.J."/>
            <person name="Grencis R.K."/>
            <person name="Berriman M."/>
        </authorList>
    </citation>
    <scope>NUCLEOTIDE SEQUENCE [LARGE SCALE GENOMIC DNA]</scope>
</reference>
<feature type="binding site" evidence="9">
    <location>
        <position position="460"/>
    </location>
    <ligand>
        <name>Mg(2+)</name>
        <dbReference type="ChEBI" id="CHEBI:18420"/>
        <label>1</label>
    </ligand>
</feature>
<dbReference type="NCBIfam" id="TIGR00889">
    <property type="entry name" value="2A0110"/>
    <property type="match status" value="1"/>
</dbReference>
<dbReference type="Proteomes" id="UP000030665">
    <property type="component" value="Unassembled WGS sequence"/>
</dbReference>
<dbReference type="PANTHER" id="PTHR23522:SF4">
    <property type="entry name" value="NUCLEOSIDE PERMEASE NUPG-RELATED"/>
    <property type="match status" value="1"/>
</dbReference>
<gene>
    <name evidence="12" type="ORF">TTRE_0000915401</name>
</gene>
<dbReference type="EMBL" id="HG807372">
    <property type="protein sequence ID" value="CDW60761.1"/>
    <property type="molecule type" value="Genomic_DNA"/>
</dbReference>
<dbReference type="AlphaFoldDB" id="A0A077ZKA2"/>
<evidence type="ECO:0000256" key="9">
    <source>
        <dbReference type="PIRSR" id="PIRSR605502-1"/>
    </source>
</evidence>
<dbReference type="Gene3D" id="1.20.1250.20">
    <property type="entry name" value="MFS general substrate transporter like domains"/>
    <property type="match status" value="2"/>
</dbReference>
<dbReference type="CDD" id="cd01944">
    <property type="entry name" value="YegV_kinase_like"/>
    <property type="match status" value="1"/>
</dbReference>
<reference evidence="12" key="1">
    <citation type="submission" date="2014-01" db="EMBL/GenBank/DDBJ databases">
        <authorList>
            <person name="Aslett M."/>
        </authorList>
    </citation>
    <scope>NUCLEOTIDE SEQUENCE</scope>
</reference>
<dbReference type="InterPro" id="IPR036705">
    <property type="entry name" value="Ribosyl_crysJ1_sf"/>
</dbReference>
<dbReference type="FunFam" id="1.20.1250.20:FF:000074">
    <property type="entry name" value="Nucleoside transporter yegT"/>
    <property type="match status" value="1"/>
</dbReference>
<dbReference type="Gene3D" id="3.40.1190.20">
    <property type="match status" value="1"/>
</dbReference>
<dbReference type="InterPro" id="IPR005502">
    <property type="entry name" value="Ribosyl_crysJ1"/>
</dbReference>
<dbReference type="GO" id="GO:0046872">
    <property type="term" value="F:metal ion binding"/>
    <property type="evidence" value="ECO:0007669"/>
    <property type="project" value="UniProtKB-KW"/>
</dbReference>
<feature type="transmembrane region" description="Helical" evidence="10">
    <location>
        <begin position="122"/>
        <end position="142"/>
    </location>
</feature>
<dbReference type="GO" id="GO:0006796">
    <property type="term" value="P:phosphate-containing compound metabolic process"/>
    <property type="evidence" value="ECO:0007669"/>
    <property type="project" value="UniProtKB-ARBA"/>
</dbReference>
<keyword evidence="4" id="KW-0808">Transferase</keyword>
<dbReference type="SUPFAM" id="SSF103473">
    <property type="entry name" value="MFS general substrate transporter"/>
    <property type="match status" value="1"/>
</dbReference>
<evidence type="ECO:0000313" key="12">
    <source>
        <dbReference type="EMBL" id="CDW60761.1"/>
    </source>
</evidence>
<dbReference type="PROSITE" id="PS00584">
    <property type="entry name" value="PFKB_KINASES_2"/>
    <property type="match status" value="1"/>
</dbReference>
<dbReference type="InterPro" id="IPR004740">
    <property type="entry name" value="Nuc_H_symport"/>
</dbReference>
<keyword evidence="2" id="KW-0813">Transport</keyword>
<evidence type="ECO:0000256" key="6">
    <source>
        <dbReference type="ARBA" id="ARBA00022777"/>
    </source>
</evidence>
<evidence type="ECO:0000256" key="5">
    <source>
        <dbReference type="ARBA" id="ARBA00022692"/>
    </source>
</evidence>
<organism evidence="12 13">
    <name type="scientific">Trichuris trichiura</name>
    <name type="common">Whipworm</name>
    <name type="synonym">Trichocephalus trichiurus</name>
    <dbReference type="NCBI Taxonomy" id="36087"/>
    <lineage>
        <taxon>Eukaryota</taxon>
        <taxon>Metazoa</taxon>
        <taxon>Ecdysozoa</taxon>
        <taxon>Nematoda</taxon>
        <taxon>Enoplea</taxon>
        <taxon>Dorylaimia</taxon>
        <taxon>Trichinellida</taxon>
        <taxon>Trichuridae</taxon>
        <taxon>Trichuris</taxon>
    </lineage>
</organism>
<feature type="binding site" evidence="9">
    <location>
        <position position="462"/>
    </location>
    <ligand>
        <name>Mg(2+)</name>
        <dbReference type="ChEBI" id="CHEBI:18420"/>
        <label>1</label>
    </ligand>
</feature>
<evidence type="ECO:0000259" key="11">
    <source>
        <dbReference type="Pfam" id="PF00294"/>
    </source>
</evidence>
<comment type="cofactor">
    <cofactor evidence="9">
        <name>Mg(2+)</name>
        <dbReference type="ChEBI" id="CHEBI:18420"/>
    </cofactor>
    <text evidence="9">Binds 2 magnesium ions per subunit.</text>
</comment>
<evidence type="ECO:0000256" key="4">
    <source>
        <dbReference type="ARBA" id="ARBA00022679"/>
    </source>
</evidence>
<comment type="subcellular location">
    <subcellularLocation>
        <location evidence="1">Cell membrane</location>
        <topology evidence="1">Multi-pass membrane protein</topology>
    </subcellularLocation>
</comment>
<dbReference type="Pfam" id="PF03747">
    <property type="entry name" value="ADP_ribosyl_GH"/>
    <property type="match status" value="1"/>
</dbReference>
<evidence type="ECO:0000256" key="7">
    <source>
        <dbReference type="ARBA" id="ARBA00022989"/>
    </source>
</evidence>
<dbReference type="GO" id="GO:0015213">
    <property type="term" value="F:uridine transmembrane transporter activity"/>
    <property type="evidence" value="ECO:0007669"/>
    <property type="project" value="TreeGrafter"/>
</dbReference>